<evidence type="ECO:0000313" key="1">
    <source>
        <dbReference type="EMBL" id="MDW9254322.1"/>
    </source>
</evidence>
<accession>A0AAW9CVZ0</accession>
<dbReference type="AlphaFoldDB" id="A0AAW9CVZ0"/>
<dbReference type="Proteomes" id="UP001272137">
    <property type="component" value="Unassembled WGS sequence"/>
</dbReference>
<protein>
    <submittedName>
        <fullName evidence="1">Uncharacterized protein</fullName>
    </submittedName>
</protein>
<gene>
    <name evidence="1" type="ORF">C7S16_1055</name>
</gene>
<organism evidence="1 2">
    <name type="scientific">Burkholderia thailandensis</name>
    <dbReference type="NCBI Taxonomy" id="57975"/>
    <lineage>
        <taxon>Bacteria</taxon>
        <taxon>Pseudomonadati</taxon>
        <taxon>Pseudomonadota</taxon>
        <taxon>Betaproteobacteria</taxon>
        <taxon>Burkholderiales</taxon>
        <taxon>Burkholderiaceae</taxon>
        <taxon>Burkholderia</taxon>
        <taxon>pseudomallei group</taxon>
    </lineage>
</organism>
<comment type="caution">
    <text evidence="1">The sequence shown here is derived from an EMBL/GenBank/DDBJ whole genome shotgun (WGS) entry which is preliminary data.</text>
</comment>
<dbReference type="EMBL" id="QXCT01000002">
    <property type="protein sequence ID" value="MDW9254322.1"/>
    <property type="molecule type" value="Genomic_DNA"/>
</dbReference>
<sequence>MPAVGATTARTPFFHRRGAARAAFSGSFPAVQYSFSDKAH</sequence>
<proteinExistence type="predicted"/>
<reference evidence="1" key="1">
    <citation type="submission" date="2018-08" db="EMBL/GenBank/DDBJ databases">
        <title>Identification of Burkholderia cepacia strains that express a Burkholderia pseudomallei-like capsular polysaccharide.</title>
        <authorList>
            <person name="Burtnick M.N."/>
            <person name="Vongsouvath M."/>
            <person name="Newton P."/>
            <person name="Wuthiekanun V."/>
            <person name="Limmathurotsakul D."/>
            <person name="Brett P.J."/>
            <person name="Chantratita N."/>
            <person name="Dance D.A."/>
        </authorList>
    </citation>
    <scope>NUCLEOTIDE SEQUENCE</scope>
    <source>
        <strain evidence="1">SBXCC001</strain>
    </source>
</reference>
<evidence type="ECO:0000313" key="2">
    <source>
        <dbReference type="Proteomes" id="UP001272137"/>
    </source>
</evidence>
<name>A0AAW9CVZ0_BURTH</name>